<reference evidence="1 2" key="1">
    <citation type="journal article" date="2024" name="Plant Biotechnol. J.">
        <title>Dendrobium thyrsiflorum genome and its molecular insights into genes involved in important horticultural traits.</title>
        <authorList>
            <person name="Chen B."/>
            <person name="Wang J.Y."/>
            <person name="Zheng P.J."/>
            <person name="Li K.L."/>
            <person name="Liang Y.M."/>
            <person name="Chen X.F."/>
            <person name="Zhang C."/>
            <person name="Zhao X."/>
            <person name="He X."/>
            <person name="Zhang G.Q."/>
            <person name="Liu Z.J."/>
            <person name="Xu Q."/>
        </authorList>
    </citation>
    <scope>NUCLEOTIDE SEQUENCE [LARGE SCALE GENOMIC DNA]</scope>
    <source>
        <strain evidence="1">GZMU011</strain>
    </source>
</reference>
<proteinExistence type="predicted"/>
<comment type="caution">
    <text evidence="1">The sequence shown here is derived from an EMBL/GenBank/DDBJ whole genome shotgun (WGS) entry which is preliminary data.</text>
</comment>
<dbReference type="Proteomes" id="UP001552299">
    <property type="component" value="Unassembled WGS sequence"/>
</dbReference>
<protein>
    <submittedName>
        <fullName evidence="1">Uncharacterized protein</fullName>
    </submittedName>
</protein>
<dbReference type="AlphaFoldDB" id="A0ABD0VKE3"/>
<gene>
    <name evidence="1" type="ORF">M5K25_007033</name>
</gene>
<accession>A0ABD0VKE3</accession>
<keyword evidence="2" id="KW-1185">Reference proteome</keyword>
<name>A0ABD0VKE3_DENTH</name>
<sequence length="367" mass="41878">MVDEFTEQVSLLQIASDTGKKSQDGGILITHLTYGGYEHSKLPCFFVELIVSGIPREDAYWQCICSGNESMQCVFYGIWSKHFPSHFSSAKLISNFLTTYFLPQAFHDKASCSIPILHHIADPEQDHEFVYNEQGHVVILNSPFFDVNPEVDQTVEEYIQRITFTLAAAIDDQLSSVQWKLEYWRKPPYIGRSDGLALLLVPTLDPHERKLSALSICTQEEVLRSTSLASTRSTLDITRERNPSAQSLLSLGSTKEEGLIFLRILAIKADRRTSIPQNFNNKGRWWKPVFLIIPVMKAGVYNKKARKEETYIEVIPDGRYLLIGSPREPITTDFVQDLIHIYLEFSDLPPPLSYLLSARWQENFGIE</sequence>
<dbReference type="EMBL" id="JANQDX010000006">
    <property type="protein sequence ID" value="KAL0922993.1"/>
    <property type="molecule type" value="Genomic_DNA"/>
</dbReference>
<organism evidence="1 2">
    <name type="scientific">Dendrobium thyrsiflorum</name>
    <name type="common">Pinecone-like raceme dendrobium</name>
    <name type="synonym">Orchid</name>
    <dbReference type="NCBI Taxonomy" id="117978"/>
    <lineage>
        <taxon>Eukaryota</taxon>
        <taxon>Viridiplantae</taxon>
        <taxon>Streptophyta</taxon>
        <taxon>Embryophyta</taxon>
        <taxon>Tracheophyta</taxon>
        <taxon>Spermatophyta</taxon>
        <taxon>Magnoliopsida</taxon>
        <taxon>Liliopsida</taxon>
        <taxon>Asparagales</taxon>
        <taxon>Orchidaceae</taxon>
        <taxon>Epidendroideae</taxon>
        <taxon>Malaxideae</taxon>
        <taxon>Dendrobiinae</taxon>
        <taxon>Dendrobium</taxon>
    </lineage>
</organism>
<evidence type="ECO:0000313" key="1">
    <source>
        <dbReference type="EMBL" id="KAL0922993.1"/>
    </source>
</evidence>
<evidence type="ECO:0000313" key="2">
    <source>
        <dbReference type="Proteomes" id="UP001552299"/>
    </source>
</evidence>